<name>A0A9W6MBZ8_9ACTN</name>
<sequence length="296" mass="33825">MVSEDGPVVSSALLRSRLLQLRQERRLTQEQVARALEWSLSKVIRIEHGKNNVSRADLQALLVLYGIEDEREREVLLQLARSARTPSWWSEFRTSISDAYLSYVGYEQAAAAILQFQPHSLPSLLQTEDYARAVVADSMERTGADAVVRLRMRRQRMLRERREPPVREFVLDEAVIHRRVGAGRSPEIMPRQLVHVSEMIEREEVRVHVVPFEAGAHPGMGKSDFTLLEFAGGLDDVIYTDNNETTAAVPGTDHRVVEYRELFELLKECSLSREESYQLIARTALEMSDRPRSRSG</sequence>
<dbReference type="EMBL" id="BSEV01000003">
    <property type="protein sequence ID" value="GLK08874.1"/>
    <property type="molecule type" value="Genomic_DNA"/>
</dbReference>
<dbReference type="Pfam" id="PF13560">
    <property type="entry name" value="HTH_31"/>
    <property type="match status" value="1"/>
</dbReference>
<organism evidence="2 3">
    <name type="scientific">Streptosporangium carneum</name>
    <dbReference type="NCBI Taxonomy" id="47481"/>
    <lineage>
        <taxon>Bacteria</taxon>
        <taxon>Bacillati</taxon>
        <taxon>Actinomycetota</taxon>
        <taxon>Actinomycetes</taxon>
        <taxon>Streptosporangiales</taxon>
        <taxon>Streptosporangiaceae</taxon>
        <taxon>Streptosporangium</taxon>
    </lineage>
</organism>
<keyword evidence="3" id="KW-1185">Reference proteome</keyword>
<dbReference type="Pfam" id="PF19054">
    <property type="entry name" value="DUF5753"/>
    <property type="match status" value="1"/>
</dbReference>
<dbReference type="SUPFAM" id="SSF47413">
    <property type="entry name" value="lambda repressor-like DNA-binding domains"/>
    <property type="match status" value="1"/>
</dbReference>
<proteinExistence type="predicted"/>
<accession>A0A9W6MBZ8</accession>
<dbReference type="PROSITE" id="PS50943">
    <property type="entry name" value="HTH_CROC1"/>
    <property type="match status" value="1"/>
</dbReference>
<evidence type="ECO:0000259" key="1">
    <source>
        <dbReference type="PROSITE" id="PS50943"/>
    </source>
</evidence>
<dbReference type="SMART" id="SM00530">
    <property type="entry name" value="HTH_XRE"/>
    <property type="match status" value="1"/>
</dbReference>
<dbReference type="GO" id="GO:0003677">
    <property type="term" value="F:DNA binding"/>
    <property type="evidence" value="ECO:0007669"/>
    <property type="project" value="InterPro"/>
</dbReference>
<evidence type="ECO:0000313" key="2">
    <source>
        <dbReference type="EMBL" id="GLK08874.1"/>
    </source>
</evidence>
<dbReference type="AlphaFoldDB" id="A0A9W6MBZ8"/>
<reference evidence="2" key="2">
    <citation type="submission" date="2023-01" db="EMBL/GenBank/DDBJ databases">
        <authorList>
            <person name="Sun Q."/>
            <person name="Evtushenko L."/>
        </authorList>
    </citation>
    <scope>NUCLEOTIDE SEQUENCE</scope>
    <source>
        <strain evidence="2">VKM Ac-2007</strain>
    </source>
</reference>
<dbReference type="Proteomes" id="UP001143474">
    <property type="component" value="Unassembled WGS sequence"/>
</dbReference>
<dbReference type="Gene3D" id="1.10.260.40">
    <property type="entry name" value="lambda repressor-like DNA-binding domains"/>
    <property type="match status" value="1"/>
</dbReference>
<dbReference type="InterPro" id="IPR010982">
    <property type="entry name" value="Lambda_DNA-bd_dom_sf"/>
</dbReference>
<dbReference type="RefSeq" id="WP_271217352.1">
    <property type="nucleotide sequence ID" value="NZ_BAAAVD010000003.1"/>
</dbReference>
<dbReference type="CDD" id="cd00093">
    <property type="entry name" value="HTH_XRE"/>
    <property type="match status" value="1"/>
</dbReference>
<dbReference type="InterPro" id="IPR001387">
    <property type="entry name" value="Cro/C1-type_HTH"/>
</dbReference>
<feature type="domain" description="HTH cro/C1-type" evidence="1">
    <location>
        <begin position="18"/>
        <end position="71"/>
    </location>
</feature>
<reference evidence="2" key="1">
    <citation type="journal article" date="2014" name="Int. J. Syst. Evol. Microbiol.">
        <title>Complete genome sequence of Corynebacterium casei LMG S-19264T (=DSM 44701T), isolated from a smear-ripened cheese.</title>
        <authorList>
            <consortium name="US DOE Joint Genome Institute (JGI-PGF)"/>
            <person name="Walter F."/>
            <person name="Albersmeier A."/>
            <person name="Kalinowski J."/>
            <person name="Ruckert C."/>
        </authorList>
    </citation>
    <scope>NUCLEOTIDE SEQUENCE</scope>
    <source>
        <strain evidence="2">VKM Ac-2007</strain>
    </source>
</reference>
<comment type="caution">
    <text evidence="2">The sequence shown here is derived from an EMBL/GenBank/DDBJ whole genome shotgun (WGS) entry which is preliminary data.</text>
</comment>
<dbReference type="InterPro" id="IPR043917">
    <property type="entry name" value="DUF5753"/>
</dbReference>
<protein>
    <submittedName>
        <fullName evidence="2">Transcriptional regulator</fullName>
    </submittedName>
</protein>
<evidence type="ECO:0000313" key="3">
    <source>
        <dbReference type="Proteomes" id="UP001143474"/>
    </source>
</evidence>
<gene>
    <name evidence="2" type="ORF">GCM10017600_22790</name>
</gene>